<dbReference type="EMBL" id="CAJOAY010017235">
    <property type="protein sequence ID" value="CAF4308866.1"/>
    <property type="molecule type" value="Genomic_DNA"/>
</dbReference>
<proteinExistence type="predicted"/>
<evidence type="ECO:0008006" key="3">
    <source>
        <dbReference type="Google" id="ProtNLM"/>
    </source>
</evidence>
<sequence length="84" mass="9710">MLDLFEIAIIQLIAASEANRPLIYATFGNQTLVESFWTVYSYMIDQQATVRHLCLYLQQYSSQYNKSTLFEFILTTSISTLTIN</sequence>
<dbReference type="AlphaFoldDB" id="A0A820IA04"/>
<accession>A0A820IA04</accession>
<evidence type="ECO:0000313" key="2">
    <source>
        <dbReference type="Proteomes" id="UP000663881"/>
    </source>
</evidence>
<dbReference type="Proteomes" id="UP000663881">
    <property type="component" value="Unassembled WGS sequence"/>
</dbReference>
<evidence type="ECO:0000313" key="1">
    <source>
        <dbReference type="EMBL" id="CAF4308866.1"/>
    </source>
</evidence>
<name>A0A820IA04_9BILA</name>
<organism evidence="1 2">
    <name type="scientific">Adineta steineri</name>
    <dbReference type="NCBI Taxonomy" id="433720"/>
    <lineage>
        <taxon>Eukaryota</taxon>
        <taxon>Metazoa</taxon>
        <taxon>Spiralia</taxon>
        <taxon>Gnathifera</taxon>
        <taxon>Rotifera</taxon>
        <taxon>Eurotatoria</taxon>
        <taxon>Bdelloidea</taxon>
        <taxon>Adinetida</taxon>
        <taxon>Adinetidae</taxon>
        <taxon>Adineta</taxon>
    </lineage>
</organism>
<comment type="caution">
    <text evidence="1">The sequence shown here is derived from an EMBL/GenBank/DDBJ whole genome shotgun (WGS) entry which is preliminary data.</text>
</comment>
<reference evidence="1" key="1">
    <citation type="submission" date="2021-02" db="EMBL/GenBank/DDBJ databases">
        <authorList>
            <person name="Nowell W R."/>
        </authorList>
    </citation>
    <scope>NUCLEOTIDE SEQUENCE</scope>
</reference>
<protein>
    <recommendedName>
        <fullName evidence="3">Poly(ADP-ribose) glycohydrolase</fullName>
    </recommendedName>
</protein>
<gene>
    <name evidence="1" type="ORF">OKA104_LOCUS46611</name>
</gene>